<feature type="transmembrane region" description="Helical" evidence="10">
    <location>
        <begin position="406"/>
        <end position="426"/>
    </location>
</feature>
<feature type="transmembrane region" description="Helical" evidence="10">
    <location>
        <begin position="372"/>
        <end position="394"/>
    </location>
</feature>
<evidence type="ECO:0000313" key="13">
    <source>
        <dbReference type="Proteomes" id="UP001432128"/>
    </source>
</evidence>
<feature type="transmembrane region" description="Helical" evidence="10">
    <location>
        <begin position="54"/>
        <end position="74"/>
    </location>
</feature>
<evidence type="ECO:0000256" key="1">
    <source>
        <dbReference type="ARBA" id="ARBA00004651"/>
    </source>
</evidence>
<feature type="transmembrane region" description="Helical" evidence="10">
    <location>
        <begin position="432"/>
        <end position="453"/>
    </location>
</feature>
<comment type="similarity">
    <text evidence="2 9">Belongs to the major facilitator superfamily. Sugar transporter (TC 2.A.1.1) family.</text>
</comment>
<dbReference type="KEGG" id="whr:OG579_06100"/>
<dbReference type="InterPro" id="IPR005829">
    <property type="entry name" value="Sugar_transporter_CS"/>
</dbReference>
<feature type="transmembrane region" description="Helical" evidence="10">
    <location>
        <begin position="111"/>
        <end position="132"/>
    </location>
</feature>
<dbReference type="EMBL" id="CP108021">
    <property type="protein sequence ID" value="WUM21360.1"/>
    <property type="molecule type" value="Genomic_DNA"/>
</dbReference>
<name>A0AAU4K5J8_9NOCA</name>
<dbReference type="InterPro" id="IPR036259">
    <property type="entry name" value="MFS_trans_sf"/>
</dbReference>
<keyword evidence="7 10" id="KW-1133">Transmembrane helix</keyword>
<feature type="transmembrane region" description="Helical" evidence="10">
    <location>
        <begin position="86"/>
        <end position="105"/>
    </location>
</feature>
<dbReference type="GO" id="GO:0005886">
    <property type="term" value="C:plasma membrane"/>
    <property type="evidence" value="ECO:0007669"/>
    <property type="project" value="UniProtKB-SubCell"/>
</dbReference>
<dbReference type="InterPro" id="IPR047984">
    <property type="entry name" value="XylE-like"/>
</dbReference>
<evidence type="ECO:0000256" key="7">
    <source>
        <dbReference type="ARBA" id="ARBA00022989"/>
    </source>
</evidence>
<feature type="domain" description="Major facilitator superfamily (MFS) profile" evidence="11">
    <location>
        <begin position="20"/>
        <end position="461"/>
    </location>
</feature>
<dbReference type="InterPro" id="IPR050814">
    <property type="entry name" value="Myo-inositol_Transporter"/>
</dbReference>
<reference evidence="12 13" key="1">
    <citation type="submission" date="2022-10" db="EMBL/GenBank/DDBJ databases">
        <title>The complete genomes of actinobacterial strains from the NBC collection.</title>
        <authorList>
            <person name="Joergensen T.S."/>
            <person name="Alvarez Arevalo M."/>
            <person name="Sterndorff E.B."/>
            <person name="Faurdal D."/>
            <person name="Vuksanovic O."/>
            <person name="Mourched A.-S."/>
            <person name="Charusanti P."/>
            <person name="Shaw S."/>
            <person name="Blin K."/>
            <person name="Weber T."/>
        </authorList>
    </citation>
    <scope>NUCLEOTIDE SEQUENCE [LARGE SCALE GENOMIC DNA]</scope>
    <source>
        <strain evidence="12 13">NBC_00319</strain>
    </source>
</reference>
<feature type="transmembrane region" description="Helical" evidence="10">
    <location>
        <begin position="333"/>
        <end position="352"/>
    </location>
</feature>
<organism evidence="12 13">
    <name type="scientific">Williamsia herbipolensis</name>
    <dbReference type="NCBI Taxonomy" id="1603258"/>
    <lineage>
        <taxon>Bacteria</taxon>
        <taxon>Bacillati</taxon>
        <taxon>Actinomycetota</taxon>
        <taxon>Actinomycetes</taxon>
        <taxon>Mycobacteriales</taxon>
        <taxon>Nocardiaceae</taxon>
        <taxon>Williamsia</taxon>
    </lineage>
</organism>
<dbReference type="PROSITE" id="PS50850">
    <property type="entry name" value="MFS"/>
    <property type="match status" value="1"/>
</dbReference>
<dbReference type="PRINTS" id="PR00171">
    <property type="entry name" value="SUGRTRNSPORT"/>
</dbReference>
<feature type="transmembrane region" description="Helical" evidence="10">
    <location>
        <begin position="186"/>
        <end position="205"/>
    </location>
</feature>
<dbReference type="AlphaFoldDB" id="A0AAU4K5J8"/>
<evidence type="ECO:0000256" key="3">
    <source>
        <dbReference type="ARBA" id="ARBA00022448"/>
    </source>
</evidence>
<evidence type="ECO:0000256" key="5">
    <source>
        <dbReference type="ARBA" id="ARBA00022597"/>
    </source>
</evidence>
<comment type="subcellular location">
    <subcellularLocation>
        <location evidence="1">Cell membrane</location>
        <topology evidence="1">Multi-pass membrane protein</topology>
    </subcellularLocation>
</comment>
<dbReference type="RefSeq" id="WP_328858450.1">
    <property type="nucleotide sequence ID" value="NZ_CP108021.1"/>
</dbReference>
<dbReference type="NCBIfam" id="TIGR00879">
    <property type="entry name" value="SP"/>
    <property type="match status" value="1"/>
</dbReference>
<dbReference type="Pfam" id="PF00083">
    <property type="entry name" value="Sugar_tr"/>
    <property type="match status" value="1"/>
</dbReference>
<feature type="transmembrane region" description="Helical" evidence="10">
    <location>
        <begin position="308"/>
        <end position="326"/>
    </location>
</feature>
<dbReference type="InterPro" id="IPR020846">
    <property type="entry name" value="MFS_dom"/>
</dbReference>
<feature type="transmembrane region" description="Helical" evidence="10">
    <location>
        <begin position="266"/>
        <end position="288"/>
    </location>
</feature>
<keyword evidence="13" id="KW-1185">Reference proteome</keyword>
<evidence type="ECO:0000256" key="9">
    <source>
        <dbReference type="RuleBase" id="RU003346"/>
    </source>
</evidence>
<dbReference type="PANTHER" id="PTHR48020:SF12">
    <property type="entry name" value="PROTON MYO-INOSITOL COTRANSPORTER"/>
    <property type="match status" value="1"/>
</dbReference>
<dbReference type="GO" id="GO:0022857">
    <property type="term" value="F:transmembrane transporter activity"/>
    <property type="evidence" value="ECO:0007669"/>
    <property type="project" value="InterPro"/>
</dbReference>
<evidence type="ECO:0000259" key="11">
    <source>
        <dbReference type="PROSITE" id="PS50850"/>
    </source>
</evidence>
<dbReference type="PANTHER" id="PTHR48020">
    <property type="entry name" value="PROTON MYO-INOSITOL COTRANSPORTER"/>
    <property type="match status" value="1"/>
</dbReference>
<keyword evidence="6 10" id="KW-0812">Transmembrane</keyword>
<feature type="transmembrane region" description="Helical" evidence="10">
    <location>
        <begin position="14"/>
        <end position="34"/>
    </location>
</feature>
<evidence type="ECO:0000256" key="10">
    <source>
        <dbReference type="SAM" id="Phobius"/>
    </source>
</evidence>
<keyword evidence="4" id="KW-1003">Cell membrane</keyword>
<evidence type="ECO:0000256" key="8">
    <source>
        <dbReference type="ARBA" id="ARBA00023136"/>
    </source>
</evidence>
<sequence>MSTSAQDTKQDQHVAKVIGVTVAAAVGGFLFGFDSSVVNGAVDSIGSHFELSEFFKGFAVAVALLGCALGAWFAGRLADKWGRKPVMLVGSFLFLISSIGTGFAWSVPDLIVWRILGGLGIGIASVIAPAYIAEIAPAKFRGALGSMQQLAITIGIFIALLSDSLLQDSAGGASNDLWFGIEAWRWMFFVGVIPAIVYGVLALMIPESPRYLVGNNLDEEAARILREVTGEKDPLNRVKEIRLTLKRESNVSLKDIRGPSFGLHPLVWVGIWIAVLQQFVGINAIFYYSTTLWQSVGFSESESFKTSVITGVINVVMTFGAILFVDRIGRRRLLKIGSVGMFIGLVLAAIAFTQQQGSGDSVTLPDTYGTLALIGANLFVVAFAATWGPVMWVMLGEMFPNRIRGVALGVCTAMNWIANFAISLLFPQLSQSLGLAYVYGFFALCAAISYFYVQFKVPETNGMELEDMGDLRSGKTIPTEVS</sequence>
<gene>
    <name evidence="12" type="ORF">OG579_06100</name>
</gene>
<evidence type="ECO:0000256" key="6">
    <source>
        <dbReference type="ARBA" id="ARBA00022692"/>
    </source>
</evidence>
<dbReference type="Proteomes" id="UP001432128">
    <property type="component" value="Chromosome"/>
</dbReference>
<dbReference type="SUPFAM" id="SSF103473">
    <property type="entry name" value="MFS general substrate transporter"/>
    <property type="match status" value="1"/>
</dbReference>
<keyword evidence="5" id="KW-0762">Sugar transport</keyword>
<dbReference type="InterPro" id="IPR005828">
    <property type="entry name" value="MFS_sugar_transport-like"/>
</dbReference>
<protein>
    <submittedName>
        <fullName evidence="12">Sugar porter family MFS transporter</fullName>
    </submittedName>
</protein>
<evidence type="ECO:0000313" key="12">
    <source>
        <dbReference type="EMBL" id="WUM21360.1"/>
    </source>
</evidence>
<dbReference type="FunFam" id="1.20.1250.20:FF:000122">
    <property type="entry name" value="D-xylose transporter XylE"/>
    <property type="match status" value="1"/>
</dbReference>
<evidence type="ECO:0000256" key="2">
    <source>
        <dbReference type="ARBA" id="ARBA00010992"/>
    </source>
</evidence>
<feature type="transmembrane region" description="Helical" evidence="10">
    <location>
        <begin position="144"/>
        <end position="166"/>
    </location>
</feature>
<dbReference type="CDD" id="cd17359">
    <property type="entry name" value="MFS_XylE_like"/>
    <property type="match status" value="1"/>
</dbReference>
<dbReference type="PROSITE" id="PS00216">
    <property type="entry name" value="SUGAR_TRANSPORT_1"/>
    <property type="match status" value="2"/>
</dbReference>
<proteinExistence type="inferred from homology"/>
<dbReference type="PROSITE" id="PS00217">
    <property type="entry name" value="SUGAR_TRANSPORT_2"/>
    <property type="match status" value="1"/>
</dbReference>
<keyword evidence="3 9" id="KW-0813">Transport</keyword>
<dbReference type="InterPro" id="IPR003663">
    <property type="entry name" value="Sugar/inositol_transpt"/>
</dbReference>
<dbReference type="Gene3D" id="1.20.1250.20">
    <property type="entry name" value="MFS general substrate transporter like domains"/>
    <property type="match status" value="2"/>
</dbReference>
<keyword evidence="8 10" id="KW-0472">Membrane</keyword>
<evidence type="ECO:0000256" key="4">
    <source>
        <dbReference type="ARBA" id="ARBA00022475"/>
    </source>
</evidence>
<accession>A0AAU4K5J8</accession>